<dbReference type="EMBL" id="BAAANH010000008">
    <property type="protein sequence ID" value="GAA1770114.1"/>
    <property type="molecule type" value="Genomic_DNA"/>
</dbReference>
<protein>
    <submittedName>
        <fullName evidence="1">Uncharacterized protein</fullName>
    </submittedName>
</protein>
<sequence>MAGRGATKERLETCGGGVSRRRWRASSTHGLFETALARLLNPRAFETALARLLNPQSGTYAATTSTPCQKATWWRISAAASDGVA</sequence>
<reference evidence="2" key="1">
    <citation type="journal article" date="2019" name="Int. J. Syst. Evol. Microbiol.">
        <title>The Global Catalogue of Microorganisms (GCM) 10K type strain sequencing project: providing services to taxonomists for standard genome sequencing and annotation.</title>
        <authorList>
            <consortium name="The Broad Institute Genomics Platform"/>
            <consortium name="The Broad Institute Genome Sequencing Center for Infectious Disease"/>
            <person name="Wu L."/>
            <person name="Ma J."/>
        </authorList>
    </citation>
    <scope>NUCLEOTIDE SEQUENCE [LARGE SCALE GENOMIC DNA]</scope>
    <source>
        <strain evidence="2">JCM 14319</strain>
    </source>
</reference>
<accession>A0ABP4X4I7</accession>
<name>A0ABP4X4I7_9MICO</name>
<evidence type="ECO:0000313" key="1">
    <source>
        <dbReference type="EMBL" id="GAA1770114.1"/>
    </source>
</evidence>
<keyword evidence="2" id="KW-1185">Reference proteome</keyword>
<gene>
    <name evidence="1" type="ORF">GCM10009747_34160</name>
</gene>
<proteinExistence type="predicted"/>
<evidence type="ECO:0000313" key="2">
    <source>
        <dbReference type="Proteomes" id="UP001500506"/>
    </source>
</evidence>
<comment type="caution">
    <text evidence="1">The sequence shown here is derived from an EMBL/GenBank/DDBJ whole genome shotgun (WGS) entry which is preliminary data.</text>
</comment>
<dbReference type="Proteomes" id="UP001500506">
    <property type="component" value="Unassembled WGS sequence"/>
</dbReference>
<organism evidence="1 2">
    <name type="scientific">Agromyces humatus</name>
    <dbReference type="NCBI Taxonomy" id="279573"/>
    <lineage>
        <taxon>Bacteria</taxon>
        <taxon>Bacillati</taxon>
        <taxon>Actinomycetota</taxon>
        <taxon>Actinomycetes</taxon>
        <taxon>Micrococcales</taxon>
        <taxon>Microbacteriaceae</taxon>
        <taxon>Agromyces</taxon>
    </lineage>
</organism>